<dbReference type="Proteomes" id="UP000249260">
    <property type="component" value="Unassembled WGS sequence"/>
</dbReference>
<dbReference type="Pfam" id="PF14275">
    <property type="entry name" value="DUF4362"/>
    <property type="match status" value="1"/>
</dbReference>
<keyword evidence="2" id="KW-1185">Reference proteome</keyword>
<name>A0A328U358_9BACL</name>
<reference evidence="1 2" key="1">
    <citation type="submission" date="2018-06" db="EMBL/GenBank/DDBJ databases">
        <title>Paenibacillus montanisoli sp. nov., isolated from mountain area soil.</title>
        <authorList>
            <person name="Wu M."/>
        </authorList>
    </citation>
    <scope>NUCLEOTIDE SEQUENCE [LARGE SCALE GENOMIC DNA]</scope>
    <source>
        <strain evidence="1 2">RA17</strain>
    </source>
</reference>
<evidence type="ECO:0000313" key="2">
    <source>
        <dbReference type="Proteomes" id="UP000249260"/>
    </source>
</evidence>
<gene>
    <name evidence="1" type="ORF">DL346_01725</name>
</gene>
<dbReference type="InterPro" id="IPR025372">
    <property type="entry name" value="DUF4362"/>
</dbReference>
<evidence type="ECO:0000313" key="1">
    <source>
        <dbReference type="EMBL" id="RAP77247.1"/>
    </source>
</evidence>
<comment type="caution">
    <text evidence="1">The sequence shown here is derived from an EMBL/GenBank/DDBJ whole genome shotgun (WGS) entry which is preliminary data.</text>
</comment>
<sequence>MNRMNTLYERFLEHKGDYLVVVGPTIDSGPVITSINSNGKEIVWINDMSRDAYSNGAIEVYKCEKLNKEEENARTVFSVSICEGYLEDDIKGYIAFPKK</sequence>
<proteinExistence type="predicted"/>
<dbReference type="EMBL" id="QLUW01000001">
    <property type="protein sequence ID" value="RAP77247.1"/>
    <property type="molecule type" value="Genomic_DNA"/>
</dbReference>
<protein>
    <submittedName>
        <fullName evidence="1">Uncharacterized protein</fullName>
    </submittedName>
</protein>
<dbReference type="AlphaFoldDB" id="A0A328U358"/>
<organism evidence="1 2">
    <name type="scientific">Paenibacillus montanisoli</name>
    <dbReference type="NCBI Taxonomy" id="2081970"/>
    <lineage>
        <taxon>Bacteria</taxon>
        <taxon>Bacillati</taxon>
        <taxon>Bacillota</taxon>
        <taxon>Bacilli</taxon>
        <taxon>Bacillales</taxon>
        <taxon>Paenibacillaceae</taxon>
        <taxon>Paenibacillus</taxon>
    </lineage>
</organism>
<accession>A0A328U358</accession>